<proteinExistence type="predicted"/>
<dbReference type="Pfam" id="PF01812">
    <property type="entry name" value="5-FTHF_cyc-lig"/>
    <property type="match status" value="1"/>
</dbReference>
<accession>A0ABN1QBX4</accession>
<gene>
    <name evidence="1" type="ORF">GCM10009559_35140</name>
</gene>
<organism evidence="1 2">
    <name type="scientific">Pseudonocardia zijingensis</name>
    <dbReference type="NCBI Taxonomy" id="153376"/>
    <lineage>
        <taxon>Bacteria</taxon>
        <taxon>Bacillati</taxon>
        <taxon>Actinomycetota</taxon>
        <taxon>Actinomycetes</taxon>
        <taxon>Pseudonocardiales</taxon>
        <taxon>Pseudonocardiaceae</taxon>
        <taxon>Pseudonocardia</taxon>
    </lineage>
</organism>
<sequence>MTGRSRRHDHDAGGDPQLLAAKAALRDEVWTALSEAGVARFPGARNRISNFTGAEAAARRLAGTDAWAAAATVKANPDSAQLPVRQRALEDGKTVYMAVPRLAEPEPFFLLDPDHLADPPRRAASIAGATRSARRVAVADLEPVDLVVSGCVAVGEDGARLGKGGGFADLEFALATAAGLVGPDTLVVTTVHELQVRPAGAIPTAPHDAPVDLVVTPDRVIDCRERRGPRPVEGIRWSELTPEKIGAIPLLRALQEGAVR</sequence>
<evidence type="ECO:0000313" key="2">
    <source>
        <dbReference type="Proteomes" id="UP001499967"/>
    </source>
</evidence>
<dbReference type="EMBL" id="BAAAHP010000099">
    <property type="protein sequence ID" value="GAA0940293.1"/>
    <property type="molecule type" value="Genomic_DNA"/>
</dbReference>
<keyword evidence="2" id="KW-1185">Reference proteome</keyword>
<dbReference type="SUPFAM" id="SSF100950">
    <property type="entry name" value="NagB/RpiA/CoA transferase-like"/>
    <property type="match status" value="1"/>
</dbReference>
<dbReference type="Proteomes" id="UP001499967">
    <property type="component" value="Unassembled WGS sequence"/>
</dbReference>
<reference evidence="1 2" key="1">
    <citation type="journal article" date="2019" name="Int. J. Syst. Evol. Microbiol.">
        <title>The Global Catalogue of Microorganisms (GCM) 10K type strain sequencing project: providing services to taxonomists for standard genome sequencing and annotation.</title>
        <authorList>
            <consortium name="The Broad Institute Genomics Platform"/>
            <consortium name="The Broad Institute Genome Sequencing Center for Infectious Disease"/>
            <person name="Wu L."/>
            <person name="Ma J."/>
        </authorList>
    </citation>
    <scope>NUCLEOTIDE SEQUENCE [LARGE SCALE GENOMIC DNA]</scope>
    <source>
        <strain evidence="1 2">JCM 11117</strain>
    </source>
</reference>
<name>A0ABN1QBX4_9PSEU</name>
<comment type="caution">
    <text evidence="1">The sequence shown here is derived from an EMBL/GenBank/DDBJ whole genome shotgun (WGS) entry which is preliminary data.</text>
</comment>
<dbReference type="PANTHER" id="PTHR13017">
    <property type="entry name" value="5-FORMYLTETRAHYDROFOLATE CYCLO-LIGASE-RELATED"/>
    <property type="match status" value="1"/>
</dbReference>
<protein>
    <submittedName>
        <fullName evidence="1">5-formyltetrahydrofolate cyclo-ligase</fullName>
    </submittedName>
</protein>
<dbReference type="PANTHER" id="PTHR13017:SF0">
    <property type="entry name" value="METHENYLTETRAHYDROFOLATE SYNTHASE DOMAIN-CONTAINING PROTEIN"/>
    <property type="match status" value="1"/>
</dbReference>
<dbReference type="InterPro" id="IPR024185">
    <property type="entry name" value="FTHF_cligase-like_sf"/>
</dbReference>
<dbReference type="Gene3D" id="3.40.50.10420">
    <property type="entry name" value="NagB/RpiA/CoA transferase-like"/>
    <property type="match status" value="1"/>
</dbReference>
<evidence type="ECO:0000313" key="1">
    <source>
        <dbReference type="EMBL" id="GAA0940293.1"/>
    </source>
</evidence>
<dbReference type="RefSeq" id="WP_343942507.1">
    <property type="nucleotide sequence ID" value="NZ_BAAAHP010000099.1"/>
</dbReference>
<dbReference type="InterPro" id="IPR002698">
    <property type="entry name" value="FTHF_cligase"/>
</dbReference>
<dbReference type="InterPro" id="IPR037171">
    <property type="entry name" value="NagB/RpiA_transferase-like"/>
</dbReference>